<sequence length="269" mass="28882">MIQIQNATVGYGGPPVSTGITLEIPENSVTMIVGPNGCGKSTALRTLARLLTPTTGTVLLDGADIRSMKTKELAKRLGLLAQQSSAPDGIRVAELVARGRYPHQSLLRRWSEEDDHAVADAMAITGVAEFSALPVDQLSGGQRQRVWIAMVLAQKTPLLLLDEPTTFLDLAHQLDVLELCRALVEERNRTVVAVVHDLTQAARFASHLIVMHEGAVVAAGPPAEVVTPDLICDVFEVEAKVGLDAETGVPTVIPLRTLRTTPRAKKSLR</sequence>
<dbReference type="AlphaFoldDB" id="A0A1R4EPT6"/>
<evidence type="ECO:0000256" key="6">
    <source>
        <dbReference type="ARBA" id="ARBA00022840"/>
    </source>
</evidence>
<reference evidence="11 12" key="1">
    <citation type="submission" date="2017-02" db="EMBL/GenBank/DDBJ databases">
        <authorList>
            <person name="Peterson S.W."/>
        </authorList>
    </citation>
    <scope>NUCLEOTIDE SEQUENCE [LARGE SCALE GENOMIC DNA]</scope>
    <source>
        <strain evidence="11 12">LMG 22410</strain>
    </source>
</reference>
<dbReference type="SMART" id="SM00382">
    <property type="entry name" value="AAA"/>
    <property type="match status" value="1"/>
</dbReference>
<comment type="subcellular location">
    <subcellularLocation>
        <location evidence="1">Cell membrane</location>
        <topology evidence="1">Peripheral membrane protein</topology>
    </subcellularLocation>
</comment>
<keyword evidence="2" id="KW-0813">Transport</keyword>
<evidence type="ECO:0000256" key="9">
    <source>
        <dbReference type="ARBA" id="ARBA00023136"/>
    </source>
</evidence>
<dbReference type="InterPro" id="IPR051535">
    <property type="entry name" value="Siderophore_ABC-ATPase"/>
</dbReference>
<dbReference type="Proteomes" id="UP000195787">
    <property type="component" value="Unassembled WGS sequence"/>
</dbReference>
<dbReference type="InterPro" id="IPR017871">
    <property type="entry name" value="ABC_transporter-like_CS"/>
</dbReference>
<dbReference type="CDD" id="cd03214">
    <property type="entry name" value="ABC_Iron-Siderophores_B12_Hemin"/>
    <property type="match status" value="1"/>
</dbReference>
<feature type="domain" description="ABC transporter" evidence="10">
    <location>
        <begin position="2"/>
        <end position="238"/>
    </location>
</feature>
<keyword evidence="7" id="KW-0408">Iron</keyword>
<organism evidence="11 12">
    <name type="scientific">Agrococcus casei LMG 22410</name>
    <dbReference type="NCBI Taxonomy" id="1255656"/>
    <lineage>
        <taxon>Bacteria</taxon>
        <taxon>Bacillati</taxon>
        <taxon>Actinomycetota</taxon>
        <taxon>Actinomycetes</taxon>
        <taxon>Micrococcales</taxon>
        <taxon>Microbacteriaceae</taxon>
        <taxon>Agrococcus</taxon>
    </lineage>
</organism>
<dbReference type="GO" id="GO:0016887">
    <property type="term" value="F:ATP hydrolysis activity"/>
    <property type="evidence" value="ECO:0007669"/>
    <property type="project" value="InterPro"/>
</dbReference>
<dbReference type="OrthoDB" id="5296765at2"/>
<dbReference type="PANTHER" id="PTHR42771">
    <property type="entry name" value="IRON(3+)-HYDROXAMATE IMPORT ATP-BINDING PROTEIN FHUC"/>
    <property type="match status" value="1"/>
</dbReference>
<dbReference type="RefSeq" id="WP_036322084.1">
    <property type="nucleotide sequence ID" value="NZ_FUHU01000003.1"/>
</dbReference>
<dbReference type="GO" id="GO:0005524">
    <property type="term" value="F:ATP binding"/>
    <property type="evidence" value="ECO:0007669"/>
    <property type="project" value="UniProtKB-KW"/>
</dbReference>
<accession>A0A1R4EPT6</accession>
<dbReference type="PROSITE" id="PS00211">
    <property type="entry name" value="ABC_TRANSPORTER_1"/>
    <property type="match status" value="1"/>
</dbReference>
<evidence type="ECO:0000259" key="10">
    <source>
        <dbReference type="PROSITE" id="PS50893"/>
    </source>
</evidence>
<keyword evidence="6" id="KW-0067">ATP-binding</keyword>
<dbReference type="InterPro" id="IPR027417">
    <property type="entry name" value="P-loop_NTPase"/>
</dbReference>
<dbReference type="InterPro" id="IPR003439">
    <property type="entry name" value="ABC_transporter-like_ATP-bd"/>
</dbReference>
<keyword evidence="4" id="KW-0410">Iron transport</keyword>
<evidence type="ECO:0000256" key="2">
    <source>
        <dbReference type="ARBA" id="ARBA00022448"/>
    </source>
</evidence>
<dbReference type="Gene3D" id="3.40.50.300">
    <property type="entry name" value="P-loop containing nucleotide triphosphate hydrolases"/>
    <property type="match status" value="1"/>
</dbReference>
<gene>
    <name evidence="11" type="ORF">CZ674_00030</name>
</gene>
<evidence type="ECO:0000256" key="8">
    <source>
        <dbReference type="ARBA" id="ARBA00023065"/>
    </source>
</evidence>
<keyword evidence="9" id="KW-0472">Membrane</keyword>
<dbReference type="PROSITE" id="PS50893">
    <property type="entry name" value="ABC_TRANSPORTER_2"/>
    <property type="match status" value="1"/>
</dbReference>
<keyword evidence="8" id="KW-0406">Ion transport</keyword>
<dbReference type="GO" id="GO:0005886">
    <property type="term" value="C:plasma membrane"/>
    <property type="evidence" value="ECO:0007669"/>
    <property type="project" value="UniProtKB-SubCell"/>
</dbReference>
<dbReference type="GO" id="GO:0006826">
    <property type="term" value="P:iron ion transport"/>
    <property type="evidence" value="ECO:0007669"/>
    <property type="project" value="UniProtKB-KW"/>
</dbReference>
<evidence type="ECO:0000256" key="4">
    <source>
        <dbReference type="ARBA" id="ARBA00022496"/>
    </source>
</evidence>
<keyword evidence="12" id="KW-1185">Reference proteome</keyword>
<evidence type="ECO:0000256" key="3">
    <source>
        <dbReference type="ARBA" id="ARBA00022475"/>
    </source>
</evidence>
<evidence type="ECO:0000313" key="12">
    <source>
        <dbReference type="Proteomes" id="UP000195787"/>
    </source>
</evidence>
<proteinExistence type="predicted"/>
<evidence type="ECO:0000256" key="5">
    <source>
        <dbReference type="ARBA" id="ARBA00022741"/>
    </source>
</evidence>
<dbReference type="Pfam" id="PF00005">
    <property type="entry name" value="ABC_tran"/>
    <property type="match status" value="1"/>
</dbReference>
<dbReference type="PANTHER" id="PTHR42771:SF2">
    <property type="entry name" value="IRON(3+)-HYDROXAMATE IMPORT ATP-BINDING PROTEIN FHUC"/>
    <property type="match status" value="1"/>
</dbReference>
<evidence type="ECO:0000256" key="7">
    <source>
        <dbReference type="ARBA" id="ARBA00023004"/>
    </source>
</evidence>
<evidence type="ECO:0000313" key="11">
    <source>
        <dbReference type="EMBL" id="SJM45622.1"/>
    </source>
</evidence>
<name>A0A1R4EPT6_9MICO</name>
<dbReference type="FunFam" id="3.40.50.300:FF:000134">
    <property type="entry name" value="Iron-enterobactin ABC transporter ATP-binding protein"/>
    <property type="match status" value="1"/>
</dbReference>
<keyword evidence="3" id="KW-1003">Cell membrane</keyword>
<dbReference type="EMBL" id="FUHU01000003">
    <property type="protein sequence ID" value="SJM45622.1"/>
    <property type="molecule type" value="Genomic_DNA"/>
</dbReference>
<dbReference type="SUPFAM" id="SSF52540">
    <property type="entry name" value="P-loop containing nucleoside triphosphate hydrolases"/>
    <property type="match status" value="1"/>
</dbReference>
<evidence type="ECO:0000256" key="1">
    <source>
        <dbReference type="ARBA" id="ARBA00004202"/>
    </source>
</evidence>
<keyword evidence="5" id="KW-0547">Nucleotide-binding</keyword>
<dbReference type="InterPro" id="IPR003593">
    <property type="entry name" value="AAA+_ATPase"/>
</dbReference>
<dbReference type="GeneID" id="303171595"/>
<protein>
    <submittedName>
        <fullName evidence="11">ABC-type Fe3+-siderophore transport system, ATPase component</fullName>
    </submittedName>
</protein>